<keyword evidence="2" id="KW-1185">Reference proteome</keyword>
<dbReference type="RefSeq" id="WP_370441641.1">
    <property type="nucleotide sequence ID" value="NZ_JBGFTU010000012.1"/>
</dbReference>
<protein>
    <submittedName>
        <fullName evidence="1">MSMEG_6728 family protein</fullName>
    </submittedName>
</protein>
<dbReference type="EMBL" id="JBGFTU010000012">
    <property type="protein sequence ID" value="MEZ0165413.1"/>
    <property type="molecule type" value="Genomic_DNA"/>
</dbReference>
<name>A0ABV4H1H2_9ACTN</name>
<dbReference type="Pfam" id="PF03013">
    <property type="entry name" value="Pyr_excise"/>
    <property type="match status" value="1"/>
</dbReference>
<evidence type="ECO:0000313" key="2">
    <source>
        <dbReference type="Proteomes" id="UP001565927"/>
    </source>
</evidence>
<dbReference type="Proteomes" id="UP001565927">
    <property type="component" value="Unassembled WGS sequence"/>
</dbReference>
<dbReference type="InterPro" id="IPR004260">
    <property type="entry name" value="Pyr-dimer_DNA_glycosylase"/>
</dbReference>
<reference evidence="1 2" key="1">
    <citation type="submission" date="2024-07" db="EMBL/GenBank/DDBJ databases">
        <authorList>
            <person name="Thanompreechachai J."/>
            <person name="Duangmal K."/>
        </authorList>
    </citation>
    <scope>NUCLEOTIDE SEQUENCE [LARGE SCALE GENOMIC DNA]</scope>
    <source>
        <strain evidence="1 2">LSe6-4</strain>
    </source>
</reference>
<dbReference type="NCBIfam" id="NF038085">
    <property type="entry name" value="MSMEG_6728_fam"/>
    <property type="match status" value="1"/>
</dbReference>
<accession>A0ABV4H1H2</accession>
<gene>
    <name evidence="1" type="ORF">AB2L27_11645</name>
</gene>
<proteinExistence type="predicted"/>
<organism evidence="1 2">
    <name type="scientific">Kineococcus halophytocola</name>
    <dbReference type="NCBI Taxonomy" id="3234027"/>
    <lineage>
        <taxon>Bacteria</taxon>
        <taxon>Bacillati</taxon>
        <taxon>Actinomycetota</taxon>
        <taxon>Actinomycetes</taxon>
        <taxon>Kineosporiales</taxon>
        <taxon>Kineosporiaceae</taxon>
        <taxon>Kineococcus</taxon>
    </lineage>
</organism>
<sequence>MQTFLPYPDFARSAAVLDGPRLGKQRVETLQVLRALELPDYGWVNHPAVRMWRGCTPALVAYGLACTAAWTSSGRADSTERLIGEFAPQVVGRPQSELADLMPPWLGDEELHRSHRSALLRKDPGFYRPVLGADDPDDLPYVWPDPPSLEPPARSQGRLVWVVRPETPHALGEFLTDGVVGLGTASGIDVDVRGAAEGTTLRQLLKEVSPGKRPGKDLRVLDTFVHELAPGDEVAVPVEREGALLLGEVLGEYEFAAGKGISVRHRRAVRWGGRAERRDVSPPALLQDPRHLFHVDLTV</sequence>
<evidence type="ECO:0000313" key="1">
    <source>
        <dbReference type="EMBL" id="MEZ0165413.1"/>
    </source>
</evidence>
<comment type="caution">
    <text evidence="1">The sequence shown here is derived from an EMBL/GenBank/DDBJ whole genome shotgun (WGS) entry which is preliminary data.</text>
</comment>